<feature type="region of interest" description="Disordered" evidence="9">
    <location>
        <begin position="371"/>
        <end position="418"/>
    </location>
</feature>
<evidence type="ECO:0000256" key="9">
    <source>
        <dbReference type="SAM" id="MobiDB-lite"/>
    </source>
</evidence>
<feature type="region of interest" description="Disordered" evidence="9">
    <location>
        <begin position="1334"/>
        <end position="1378"/>
    </location>
</feature>
<comment type="similarity">
    <text evidence="2">Belongs to the EAF1 family.</text>
</comment>
<keyword evidence="3" id="KW-0227">DNA damage</keyword>
<dbReference type="GO" id="GO:0006325">
    <property type="term" value="P:chromatin organization"/>
    <property type="evidence" value="ECO:0007669"/>
    <property type="project" value="UniProtKB-KW"/>
</dbReference>
<dbReference type="SMART" id="SM00573">
    <property type="entry name" value="HSA"/>
    <property type="match status" value="1"/>
</dbReference>
<feature type="compositionally biased region" description="Polar residues" evidence="9">
    <location>
        <begin position="91"/>
        <end position="102"/>
    </location>
</feature>
<sequence>MSQSAESLVEERVMQLQEISKRRNELLREMYHLLQKRDNLGSVIAVEEEGEENLQLFLDRFDLEKHPETGLIENLQEEEVALPITPPAYSPVTSHAAPQQPVSEKASVSPLPSPRPSPPAETVNMPAEQSPEPQQDVEMDVDEAAAVPSSPHVPQEAPQTQPSVTASREPSAAHEGKADARQSTDVLLEETEARDEAATRESPSSRRDLPESASHAASGPDSPVPQSVDHSSTVSYTEAPATREPSASRVSPSRPQRSPSAARLSRDQESPIKSEPLDDEPMEAAEGPLPMQEQPHKASESPRAYEISQQPSEDHIMEILGPSQAVSSPARDEEQHHTSDYFIPVPQNEPMEEFSLDGEVTAGLQDVDVTPVQPFGPEPPYPLPPLSLLPIEFSRRGKNSKRERKRDKEKEKGEGKKDEWAPMSLAKWAAVLRANPVHKKLSRANKCLSTRDWSVGMMELRLIRTFERIEMLKDAGRWSFRQIKKQRGVGGLAKTHWDYLLDEMKWMRTDFREERKWKLALAYTLAHAVMEWHEAGSLEERVRRGICVLWKPPPPEDTEMAEAGEAEHADGPFRESQEGDDTGADSRETGTPLNDYGSDDESEDEQDKEQQDVINALEPGAALQDALEQLEQSAQDSQSQPGNQETVTLKPKMEEIEDLTALSNSPSREDNAMQVDSLKTETAEGEKAEGSQAAKPAAPEAESHPGLKPTSKNPVLGKAVVEGDAAHGKNKTKANQYAPLRDHIVYSQLDKLFLDLDDLDIVKGMSELSTDDFSPTAPPPPTDLTSIFPDLQPYGMLDVAPPAPTGQDGSRKKSDRRGDKDDPNKRAEDTTYSKLVPMSKFMQVKPTLVGTLEPAKHWKDGKWERIEETPVFADVDVPPARPVEDNLCALFEGGKTSSTHTTVMPPPAGRKRNADIVWTPAEDVLLRQVAEKYPNNWALIAEAFNSSRVTIPTDRRTPWDCWERFKELTAEGRAAGEAESRPATPAAAAAAAHMTTRGYKRTANQSVAAASGSSGNGSGQGNEPRKKVRHNLMHETIRKAAKKREAMQKSNATPRAKPSAVHETHGQVTKMQRLTPAELSRMKAEKEARDAQELLMRRRNDELARQHILREQAQRAQGLPPNTPTPQAALLPPGAAVNGVPRPPGSVPPQTPMVPQIRSQVGISQQQQQQRLAAALAGANTRMSPPQFTPAQAAHYRAMAAAAQGQGQAQASTAGQAPGQAGGQVPSQIPQQASSSAALSAAAPALSAAHLSPSFAARATSSSPGLPQQSPPLPAASPANTAVARPPSVPGQPVQGVPMNPMLHAQNVAHYYLQMQQRGITSEQLQALMAQAQQQQRQAQQQAQQQQYAAAHAQQQQQQQQQAAQQGQSSQNQGYQHS</sequence>
<gene>
    <name evidence="13" type="ORF">ONZ51_g5600</name>
</gene>
<dbReference type="InterPro" id="IPR014012">
    <property type="entry name" value="HSA_dom"/>
</dbReference>
<dbReference type="InterPro" id="IPR009057">
    <property type="entry name" value="Homeodomain-like_sf"/>
</dbReference>
<dbReference type="InterPro" id="IPR001005">
    <property type="entry name" value="SANT/Myb"/>
</dbReference>
<keyword evidence="4" id="KW-0156">Chromatin regulator</keyword>
<feature type="region of interest" description="Disordered" evidence="9">
    <location>
        <begin position="792"/>
        <end position="833"/>
    </location>
</feature>
<feature type="region of interest" description="Disordered" evidence="9">
    <location>
        <begin position="1257"/>
        <end position="1298"/>
    </location>
</feature>
<feature type="region of interest" description="Disordered" evidence="9">
    <location>
        <begin position="1043"/>
        <end position="1070"/>
    </location>
</feature>
<dbReference type="SMART" id="SM00717">
    <property type="entry name" value="SANT"/>
    <property type="match status" value="1"/>
</dbReference>
<feature type="region of interest" description="Disordered" evidence="9">
    <location>
        <begin position="973"/>
        <end position="1028"/>
    </location>
</feature>
<feature type="compositionally biased region" description="Basic and acidic residues" evidence="9">
    <location>
        <begin position="264"/>
        <end position="276"/>
    </location>
</feature>
<dbReference type="SUPFAM" id="SSF46689">
    <property type="entry name" value="Homeodomain-like"/>
    <property type="match status" value="1"/>
</dbReference>
<feature type="compositionally biased region" description="Low complexity" evidence="9">
    <location>
        <begin position="243"/>
        <end position="263"/>
    </location>
</feature>
<reference evidence="13" key="1">
    <citation type="submission" date="2022-11" db="EMBL/GenBank/DDBJ databases">
        <title>Genome Sequence of Cubamyces cubensis.</title>
        <authorList>
            <person name="Buettner E."/>
        </authorList>
    </citation>
    <scope>NUCLEOTIDE SEQUENCE</scope>
    <source>
        <strain evidence="13">MPL-01</strain>
    </source>
</reference>
<dbReference type="PANTHER" id="PTHR46459">
    <property type="entry name" value="E1A-BINDING PROTEIN P400-RELATED"/>
    <property type="match status" value="1"/>
</dbReference>
<evidence type="ECO:0000256" key="4">
    <source>
        <dbReference type="ARBA" id="ARBA00022853"/>
    </source>
</evidence>
<evidence type="ECO:0000313" key="13">
    <source>
        <dbReference type="EMBL" id="KAJ8482049.1"/>
    </source>
</evidence>
<evidence type="ECO:0000256" key="6">
    <source>
        <dbReference type="ARBA" id="ARBA00023242"/>
    </source>
</evidence>
<feature type="compositionally biased region" description="Low complexity" evidence="9">
    <location>
        <begin position="1003"/>
        <end position="1013"/>
    </location>
</feature>
<comment type="function">
    <text evidence="7">Component of the NuA4 histone acetyltransferase complex which is involved in transcriptional activation of selected genes principally by acetylation of nucleosomal histone H4 and H2A. The NuA4 complex is also involved in DNA repair.</text>
</comment>
<dbReference type="GO" id="GO:0006281">
    <property type="term" value="P:DNA repair"/>
    <property type="evidence" value="ECO:0007669"/>
    <property type="project" value="UniProtKB-KW"/>
</dbReference>
<dbReference type="EMBL" id="JAPEVG010000123">
    <property type="protein sequence ID" value="KAJ8482049.1"/>
    <property type="molecule type" value="Genomic_DNA"/>
</dbReference>
<name>A0AAD7TTQ7_9APHY</name>
<feature type="region of interest" description="Disordered" evidence="9">
    <location>
        <begin position="552"/>
        <end position="611"/>
    </location>
</feature>
<feature type="compositionally biased region" description="Pro residues" evidence="9">
    <location>
        <begin position="374"/>
        <end position="387"/>
    </location>
</feature>
<dbReference type="PROSITE" id="PS50090">
    <property type="entry name" value="MYB_LIKE"/>
    <property type="match status" value="1"/>
</dbReference>
<dbReference type="PROSITE" id="PS51294">
    <property type="entry name" value="HTH_MYB"/>
    <property type="match status" value="1"/>
</dbReference>
<feature type="compositionally biased region" description="Basic and acidic residues" evidence="9">
    <location>
        <begin position="809"/>
        <end position="831"/>
    </location>
</feature>
<feature type="compositionally biased region" description="Basic and acidic residues" evidence="9">
    <location>
        <begin position="406"/>
        <end position="418"/>
    </location>
</feature>
<feature type="compositionally biased region" description="Basic and acidic residues" evidence="9">
    <location>
        <begin position="678"/>
        <end position="689"/>
    </location>
</feature>
<feature type="compositionally biased region" description="Basic and acidic residues" evidence="9">
    <location>
        <begin position="194"/>
        <end position="210"/>
    </location>
</feature>
<feature type="compositionally biased region" description="Basic and acidic residues" evidence="9">
    <location>
        <begin position="330"/>
        <end position="339"/>
    </location>
</feature>
<proteinExistence type="inferred from homology"/>
<feature type="compositionally biased region" description="Basic and acidic residues" evidence="9">
    <location>
        <begin position="171"/>
        <end position="182"/>
    </location>
</feature>
<dbReference type="PANTHER" id="PTHR46459:SF1">
    <property type="entry name" value="E1A-BINDING PROTEIN P400"/>
    <property type="match status" value="1"/>
</dbReference>
<feature type="compositionally biased region" description="Low complexity" evidence="9">
    <location>
        <begin position="981"/>
        <end position="992"/>
    </location>
</feature>
<evidence type="ECO:0000313" key="14">
    <source>
        <dbReference type="Proteomes" id="UP001215151"/>
    </source>
</evidence>
<dbReference type="PROSITE" id="PS51204">
    <property type="entry name" value="HSA"/>
    <property type="match status" value="1"/>
</dbReference>
<evidence type="ECO:0000256" key="1">
    <source>
        <dbReference type="ARBA" id="ARBA00004123"/>
    </source>
</evidence>
<dbReference type="Proteomes" id="UP001215151">
    <property type="component" value="Unassembled WGS sequence"/>
</dbReference>
<feature type="domain" description="HSA" evidence="11">
    <location>
        <begin position="484"/>
        <end position="563"/>
    </location>
</feature>
<evidence type="ECO:0000256" key="8">
    <source>
        <dbReference type="ARBA" id="ARBA00029670"/>
    </source>
</evidence>
<keyword evidence="6" id="KW-0539">Nucleus</keyword>
<dbReference type="GO" id="GO:0003682">
    <property type="term" value="F:chromatin binding"/>
    <property type="evidence" value="ECO:0007669"/>
    <property type="project" value="TreeGrafter"/>
</dbReference>
<dbReference type="Pfam" id="PF13921">
    <property type="entry name" value="Myb_DNA-bind_6"/>
    <property type="match status" value="1"/>
</dbReference>
<dbReference type="Gene3D" id="1.10.10.60">
    <property type="entry name" value="Homeodomain-like"/>
    <property type="match status" value="1"/>
</dbReference>
<comment type="caution">
    <text evidence="13">The sequence shown here is derived from an EMBL/GenBank/DDBJ whole genome shotgun (WGS) entry which is preliminary data.</text>
</comment>
<dbReference type="GO" id="GO:0005634">
    <property type="term" value="C:nucleus"/>
    <property type="evidence" value="ECO:0007669"/>
    <property type="project" value="UniProtKB-SubCell"/>
</dbReference>
<feature type="compositionally biased region" description="Basic residues" evidence="9">
    <location>
        <begin position="396"/>
        <end position="405"/>
    </location>
</feature>
<accession>A0AAD7TTQ7</accession>
<feature type="domain" description="Myb-like" evidence="10">
    <location>
        <begin position="918"/>
        <end position="969"/>
    </location>
</feature>
<evidence type="ECO:0000256" key="3">
    <source>
        <dbReference type="ARBA" id="ARBA00022763"/>
    </source>
</evidence>
<feature type="compositionally biased region" description="Low complexity" evidence="9">
    <location>
        <begin position="1257"/>
        <end position="1268"/>
    </location>
</feature>
<dbReference type="InterPro" id="IPR017930">
    <property type="entry name" value="Myb_dom"/>
</dbReference>
<protein>
    <recommendedName>
        <fullName evidence="8">Vacuolar import and degradation protein 21</fullName>
    </recommendedName>
</protein>
<feature type="compositionally biased region" description="Polar residues" evidence="9">
    <location>
        <begin position="224"/>
        <end position="236"/>
    </location>
</feature>
<feature type="domain" description="HTH myb-type" evidence="12">
    <location>
        <begin position="918"/>
        <end position="973"/>
    </location>
</feature>
<feature type="compositionally biased region" description="Acidic residues" evidence="9">
    <location>
        <begin position="597"/>
        <end position="607"/>
    </location>
</feature>
<dbReference type="GO" id="GO:0035267">
    <property type="term" value="C:NuA4 histone acetyltransferase complex"/>
    <property type="evidence" value="ECO:0007669"/>
    <property type="project" value="TreeGrafter"/>
</dbReference>
<evidence type="ECO:0000259" key="12">
    <source>
        <dbReference type="PROSITE" id="PS51294"/>
    </source>
</evidence>
<dbReference type="CDD" id="cd00167">
    <property type="entry name" value="SANT"/>
    <property type="match status" value="1"/>
</dbReference>
<evidence type="ECO:0000256" key="2">
    <source>
        <dbReference type="ARBA" id="ARBA00008913"/>
    </source>
</evidence>
<feature type="region of interest" description="Disordered" evidence="9">
    <location>
        <begin position="1207"/>
        <end position="1233"/>
    </location>
</feature>
<evidence type="ECO:0000259" key="11">
    <source>
        <dbReference type="PROSITE" id="PS51204"/>
    </source>
</evidence>
<comment type="subcellular location">
    <subcellularLocation>
        <location evidence="1">Nucleus</location>
    </subcellularLocation>
</comment>
<organism evidence="13 14">
    <name type="scientific">Trametes cubensis</name>
    <dbReference type="NCBI Taxonomy" id="1111947"/>
    <lineage>
        <taxon>Eukaryota</taxon>
        <taxon>Fungi</taxon>
        <taxon>Dikarya</taxon>
        <taxon>Basidiomycota</taxon>
        <taxon>Agaricomycotina</taxon>
        <taxon>Agaricomycetes</taxon>
        <taxon>Polyporales</taxon>
        <taxon>Polyporaceae</taxon>
        <taxon>Trametes</taxon>
    </lineage>
</organism>
<feature type="compositionally biased region" description="Basic and acidic residues" evidence="9">
    <location>
        <begin position="565"/>
        <end position="577"/>
    </location>
</feature>
<evidence type="ECO:0000256" key="7">
    <source>
        <dbReference type="ARBA" id="ARBA00025178"/>
    </source>
</evidence>
<evidence type="ECO:0000259" key="10">
    <source>
        <dbReference type="PROSITE" id="PS50090"/>
    </source>
</evidence>
<feature type="compositionally biased region" description="Polar residues" evidence="9">
    <location>
        <begin position="630"/>
        <end position="647"/>
    </location>
</feature>
<feature type="compositionally biased region" description="Polar residues" evidence="9">
    <location>
        <begin position="157"/>
        <end position="168"/>
    </location>
</feature>
<evidence type="ECO:0000256" key="5">
    <source>
        <dbReference type="ARBA" id="ARBA00023204"/>
    </source>
</evidence>
<feature type="region of interest" description="Disordered" evidence="9">
    <location>
        <begin position="86"/>
        <end position="345"/>
    </location>
</feature>
<keyword evidence="14" id="KW-1185">Reference proteome</keyword>
<keyword evidence="5" id="KW-0234">DNA repair</keyword>
<dbReference type="Pfam" id="PF07529">
    <property type="entry name" value="HSA"/>
    <property type="match status" value="1"/>
</dbReference>
<feature type="region of interest" description="Disordered" evidence="9">
    <location>
        <begin position="629"/>
        <end position="735"/>
    </location>
</feature>